<dbReference type="InterPro" id="IPR036396">
    <property type="entry name" value="Cyt_P450_sf"/>
</dbReference>
<protein>
    <submittedName>
        <fullName evidence="8">Cytochrome p450</fullName>
    </submittedName>
</protein>
<proteinExistence type="inferred from homology"/>
<dbReference type="PANTHER" id="PTHR24287">
    <property type="entry name" value="P450, PUTATIVE (EUROFUNG)-RELATED"/>
    <property type="match status" value="1"/>
</dbReference>
<keyword evidence="9" id="KW-1185">Reference proteome</keyword>
<evidence type="ECO:0000256" key="3">
    <source>
        <dbReference type="ARBA" id="ARBA00022617"/>
    </source>
</evidence>
<comment type="similarity">
    <text evidence="2">Belongs to the cytochrome P450 family.</text>
</comment>
<keyword evidence="3" id="KW-0349">Heme</keyword>
<dbReference type="InterPro" id="IPR047146">
    <property type="entry name" value="Cyt_P450_E_CYP52_fungi"/>
</dbReference>
<gene>
    <name evidence="8" type="ORF">Moror_9132</name>
</gene>
<evidence type="ECO:0000256" key="6">
    <source>
        <dbReference type="ARBA" id="ARBA00023004"/>
    </source>
</evidence>
<dbReference type="EMBL" id="AWSO01000244">
    <property type="protein sequence ID" value="ESK92819.1"/>
    <property type="molecule type" value="Genomic_DNA"/>
</dbReference>
<dbReference type="GO" id="GO:0020037">
    <property type="term" value="F:heme binding"/>
    <property type="evidence" value="ECO:0007669"/>
    <property type="project" value="InterPro"/>
</dbReference>
<dbReference type="OrthoDB" id="3203564at2759"/>
<keyword evidence="4" id="KW-0479">Metal-binding</keyword>
<organism evidence="8 9">
    <name type="scientific">Moniliophthora roreri (strain MCA 2997)</name>
    <name type="common">Cocoa frosty pod rot fungus</name>
    <name type="synonym">Crinipellis roreri</name>
    <dbReference type="NCBI Taxonomy" id="1381753"/>
    <lineage>
        <taxon>Eukaryota</taxon>
        <taxon>Fungi</taxon>
        <taxon>Dikarya</taxon>
        <taxon>Basidiomycota</taxon>
        <taxon>Agaricomycotina</taxon>
        <taxon>Agaricomycetes</taxon>
        <taxon>Agaricomycetidae</taxon>
        <taxon>Agaricales</taxon>
        <taxon>Marasmiineae</taxon>
        <taxon>Marasmiaceae</taxon>
        <taxon>Moniliophthora</taxon>
    </lineage>
</organism>
<dbReference type="SUPFAM" id="SSF48264">
    <property type="entry name" value="Cytochrome P450"/>
    <property type="match status" value="1"/>
</dbReference>
<dbReference type="PANTHER" id="PTHR24287:SF1">
    <property type="entry name" value="P450, PUTATIVE (EUROFUNG)-RELATED"/>
    <property type="match status" value="1"/>
</dbReference>
<dbReference type="HOGENOM" id="CLU_001570_5_11_1"/>
<accession>V2YMA1</accession>
<keyword evidence="5" id="KW-0560">Oxidoreductase</keyword>
<dbReference type="InterPro" id="IPR001128">
    <property type="entry name" value="Cyt_P450"/>
</dbReference>
<evidence type="ECO:0000256" key="7">
    <source>
        <dbReference type="ARBA" id="ARBA00023033"/>
    </source>
</evidence>
<comment type="caution">
    <text evidence="8">The sequence shown here is derived from an EMBL/GenBank/DDBJ whole genome shotgun (WGS) entry which is preliminary data.</text>
</comment>
<keyword evidence="7" id="KW-0503">Monooxygenase</keyword>
<evidence type="ECO:0000256" key="2">
    <source>
        <dbReference type="ARBA" id="ARBA00010617"/>
    </source>
</evidence>
<name>V2YMA1_MONRO</name>
<dbReference type="GO" id="GO:0005506">
    <property type="term" value="F:iron ion binding"/>
    <property type="evidence" value="ECO:0007669"/>
    <property type="project" value="InterPro"/>
</dbReference>
<sequence>MSDWSSKLHKQEPENLCLGLDREVDLLSAFIQENKKRKDARLRADGVESGYIFSTGGPAYNGKHSCLCFTPARQKPGLARHDSHGSLDPQGSIAYINLDKLEIICYHPIISHNERLAAQDTVLPLLEPIKTLDGRTLTALPIKKGQLVYCGLASYNRRLDIWGDDVEIFDPYRWIDDRSKCVMTGTSFGPFANLAPFIGGPQACLGWRFAIMEIQAMLADLLARFSFKTVEGVMIRPCMATTM</sequence>
<dbReference type="Proteomes" id="UP000017559">
    <property type="component" value="Unassembled WGS sequence"/>
</dbReference>
<evidence type="ECO:0000256" key="4">
    <source>
        <dbReference type="ARBA" id="ARBA00022723"/>
    </source>
</evidence>
<reference evidence="8 9" key="1">
    <citation type="journal article" date="2014" name="BMC Genomics">
        <title>Genome and secretome analysis of the hemibiotrophic fungal pathogen, Moniliophthora roreri, which causes frosty pod rot disease of cacao: mechanisms of the biotrophic and necrotrophic phases.</title>
        <authorList>
            <person name="Meinhardt L.W."/>
            <person name="Costa G.G.L."/>
            <person name="Thomazella D.P.T."/>
            <person name="Teixeira P.J.P.L."/>
            <person name="Carazzolle M.F."/>
            <person name="Schuster S.C."/>
            <person name="Carlson J.E."/>
            <person name="Guiltinan M.J."/>
            <person name="Mieczkowski P."/>
            <person name="Farmer A."/>
            <person name="Ramaraj T."/>
            <person name="Crozier J."/>
            <person name="Davis R.E."/>
            <person name="Shao J."/>
            <person name="Melnick R.L."/>
            <person name="Pereira G.A.G."/>
            <person name="Bailey B.A."/>
        </authorList>
    </citation>
    <scope>NUCLEOTIDE SEQUENCE [LARGE SCALE GENOMIC DNA]</scope>
    <source>
        <strain evidence="8 9">MCA 2997</strain>
    </source>
</reference>
<dbReference type="Pfam" id="PF00067">
    <property type="entry name" value="p450"/>
    <property type="match status" value="1"/>
</dbReference>
<evidence type="ECO:0000313" key="8">
    <source>
        <dbReference type="EMBL" id="ESK92819.1"/>
    </source>
</evidence>
<keyword evidence="6" id="KW-0408">Iron</keyword>
<dbReference type="Gene3D" id="1.10.630.10">
    <property type="entry name" value="Cytochrome P450"/>
    <property type="match status" value="1"/>
</dbReference>
<dbReference type="GO" id="GO:0016705">
    <property type="term" value="F:oxidoreductase activity, acting on paired donors, with incorporation or reduction of molecular oxygen"/>
    <property type="evidence" value="ECO:0007669"/>
    <property type="project" value="InterPro"/>
</dbReference>
<dbReference type="KEGG" id="mrr:Moror_9132"/>
<evidence type="ECO:0000256" key="5">
    <source>
        <dbReference type="ARBA" id="ARBA00023002"/>
    </source>
</evidence>
<comment type="cofactor">
    <cofactor evidence="1">
        <name>heme</name>
        <dbReference type="ChEBI" id="CHEBI:30413"/>
    </cofactor>
</comment>
<evidence type="ECO:0000313" key="9">
    <source>
        <dbReference type="Proteomes" id="UP000017559"/>
    </source>
</evidence>
<dbReference type="AlphaFoldDB" id="V2YMA1"/>
<evidence type="ECO:0000256" key="1">
    <source>
        <dbReference type="ARBA" id="ARBA00001971"/>
    </source>
</evidence>
<dbReference type="GO" id="GO:0004497">
    <property type="term" value="F:monooxygenase activity"/>
    <property type="evidence" value="ECO:0007669"/>
    <property type="project" value="UniProtKB-KW"/>
</dbReference>